<accession>A0AAF0BVF0</accession>
<organism evidence="1 2">
    <name type="scientific">Iamia majanohamensis</name>
    <dbReference type="NCBI Taxonomy" id="467976"/>
    <lineage>
        <taxon>Bacteria</taxon>
        <taxon>Bacillati</taxon>
        <taxon>Actinomycetota</taxon>
        <taxon>Acidimicrobiia</taxon>
        <taxon>Acidimicrobiales</taxon>
        <taxon>Iamiaceae</taxon>
        <taxon>Iamia</taxon>
    </lineage>
</organism>
<gene>
    <name evidence="1" type="ORF">PO878_20885</name>
</gene>
<name>A0AAF0BVF0_9ACTN</name>
<reference evidence="1" key="1">
    <citation type="submission" date="2023-01" db="EMBL/GenBank/DDBJ databases">
        <title>The diversity of Class Acidimicrobiia in South China Sea sediment environments and the proposal of Iamia marina sp. nov., a novel species of the genus Iamia.</title>
        <authorList>
            <person name="He Y."/>
            <person name="Tian X."/>
        </authorList>
    </citation>
    <scope>NUCLEOTIDE SEQUENCE</scope>
    <source>
        <strain evidence="1">DSM 19957</strain>
    </source>
</reference>
<evidence type="ECO:0000313" key="1">
    <source>
        <dbReference type="EMBL" id="WCO66953.1"/>
    </source>
</evidence>
<protein>
    <submittedName>
        <fullName evidence="1">Uncharacterized protein</fullName>
    </submittedName>
</protein>
<dbReference type="KEGG" id="ima:PO878_20885"/>
<dbReference type="Proteomes" id="UP001216390">
    <property type="component" value="Chromosome"/>
</dbReference>
<dbReference type="AlphaFoldDB" id="A0AAF0BVF0"/>
<evidence type="ECO:0000313" key="2">
    <source>
        <dbReference type="Proteomes" id="UP001216390"/>
    </source>
</evidence>
<dbReference type="RefSeq" id="WP_272736475.1">
    <property type="nucleotide sequence ID" value="NZ_CP116942.1"/>
</dbReference>
<dbReference type="EMBL" id="CP116942">
    <property type="protein sequence ID" value="WCO66953.1"/>
    <property type="molecule type" value="Genomic_DNA"/>
</dbReference>
<sequence length="275" mass="28625">MAPSSHPWRIDPGPARDLADLVGWDPTGGVRDLLGALADQVPAGTTAKLEAVAAGAVPPGADPAAVAARILGDRAAARPSPSWSCWALSTVMAALLDLGGRPAVVAALRRVDDRAPAVDLHSVVLTVDDDGPVVCDPYFATAMPGPGEEGREGVHRGARAVRGDEADGRWTYEVTRGWWTGPLRYRVLAPTCDRDDVAALCAVSVTHTGVPPGPCAAFWRTPVAVDAFVHREGGAAVREWRRDGAQGAGEAVRTEHPDWPAAAADLGRRVGVAVA</sequence>
<keyword evidence="2" id="KW-1185">Reference proteome</keyword>
<proteinExistence type="predicted"/>